<dbReference type="EMBL" id="CP027059">
    <property type="protein sequence ID" value="UQZ86170.1"/>
    <property type="molecule type" value="Genomic_DNA"/>
</dbReference>
<gene>
    <name evidence="3" type="ORF">SK3146_05462</name>
</gene>
<evidence type="ECO:0000313" key="4">
    <source>
        <dbReference type="Proteomes" id="UP001057134"/>
    </source>
</evidence>
<dbReference type="InterPro" id="IPR032485">
    <property type="entry name" value="LRP1-like_beta_prop"/>
</dbReference>
<keyword evidence="4" id="KW-1185">Reference proteome</keyword>
<sequence>MGKRTLSFTTALTIGLGLALSPAHSNAAEPRVSVALPDFVVKLNGNLVENQYRQYPLLVYKDITYVPMTWYDSRLLGLETSWSQNSGLAISKGDVSSSYAPYPTEKKNPGRSQAKVPNFAVTINGRAVNNAAEPYPLLSYNDIIYFPLTWKFAHDEFGWDYEWSDAEGLAIRSGNLQTEAVKLPPSAGDNGVALFQGHYYFVETEGTTNRVYRTPERDSANKQLVYSYDGDSSYGFNKRVSFWTQDNELWFSYHVGGAIMGSDVYCKVSEDGKASVEHRGYLDFKRTSRGTLMIDQSVPPGGNNLSLVREGGEERDGSHVGDPGLIYGWHVTMDEGSDGYGGDDSTTVVGDDVYVMGSPYPIEQGKLNRIYRINPDANQTEPIVSSAVTGFKVMGGKLYYVKEQDHLLYRSELNGSGETQLSDHPVARWYGEWSGQVYYTAAEDGGAGGAFRLYQVNPEGEDSLVMQDAVESVQFADGVMVCKLADGADYGIKLLDAAGHVKMAFADHPSSVFTDQHTILYVSAEDQSVKRIELLDLPDR</sequence>
<dbReference type="RefSeq" id="WP_249861733.1">
    <property type="nucleotide sequence ID" value="NZ_CP027059.1"/>
</dbReference>
<keyword evidence="1" id="KW-0732">Signal</keyword>
<accession>A0ABY4RWG9</accession>
<dbReference type="SUPFAM" id="SSF63825">
    <property type="entry name" value="YWTD domain"/>
    <property type="match status" value="1"/>
</dbReference>
<feature type="chain" id="PRO_5047429545" description="Prolow-density lipoprotein receptor-related protein 1-like beta-propeller domain-containing protein" evidence="1">
    <location>
        <begin position="28"/>
        <end position="540"/>
    </location>
</feature>
<feature type="domain" description="Prolow-density lipoprotein receptor-related protein 1-like beta-propeller" evidence="2">
    <location>
        <begin position="368"/>
        <end position="468"/>
    </location>
</feature>
<name>A0ABY4RWG9_9BACL</name>
<dbReference type="Pfam" id="PF16472">
    <property type="entry name" value="DUF5050"/>
    <property type="match status" value="1"/>
</dbReference>
<feature type="signal peptide" evidence="1">
    <location>
        <begin position="1"/>
        <end position="27"/>
    </location>
</feature>
<reference evidence="3" key="2">
    <citation type="journal article" date="2021" name="J Anim Sci Technol">
        <title>Complete genome sequence of Paenibacillus konkukensis sp. nov. SK3146 as a potential probiotic strain.</title>
        <authorList>
            <person name="Jung H.I."/>
            <person name="Park S."/>
            <person name="Niu K.M."/>
            <person name="Lee S.W."/>
            <person name="Kothari D."/>
            <person name="Yi K.J."/>
            <person name="Kim S.K."/>
        </authorList>
    </citation>
    <scope>NUCLEOTIDE SEQUENCE</scope>
    <source>
        <strain evidence="3">SK3146</strain>
    </source>
</reference>
<proteinExistence type="predicted"/>
<organism evidence="3 4">
    <name type="scientific">Paenibacillus konkukensis</name>
    <dbReference type="NCBI Taxonomy" id="2020716"/>
    <lineage>
        <taxon>Bacteria</taxon>
        <taxon>Bacillati</taxon>
        <taxon>Bacillota</taxon>
        <taxon>Bacilli</taxon>
        <taxon>Bacillales</taxon>
        <taxon>Paenibacillaceae</taxon>
        <taxon>Paenibacillus</taxon>
    </lineage>
</organism>
<reference evidence="3" key="1">
    <citation type="submission" date="2018-02" db="EMBL/GenBank/DDBJ databases">
        <authorList>
            <person name="Kim S.-K."/>
            <person name="Jung H.-I."/>
            <person name="Lee S.-W."/>
        </authorList>
    </citation>
    <scope>NUCLEOTIDE SEQUENCE</scope>
    <source>
        <strain evidence="3">SK3146</strain>
    </source>
</reference>
<evidence type="ECO:0000259" key="2">
    <source>
        <dbReference type="Pfam" id="PF16472"/>
    </source>
</evidence>
<protein>
    <recommendedName>
        <fullName evidence="2">Prolow-density lipoprotein receptor-related protein 1-like beta-propeller domain-containing protein</fullName>
    </recommendedName>
</protein>
<evidence type="ECO:0000256" key="1">
    <source>
        <dbReference type="SAM" id="SignalP"/>
    </source>
</evidence>
<evidence type="ECO:0000313" key="3">
    <source>
        <dbReference type="EMBL" id="UQZ86170.1"/>
    </source>
</evidence>
<dbReference type="Proteomes" id="UP001057134">
    <property type="component" value="Chromosome"/>
</dbReference>